<comment type="caution">
    <text evidence="12">The sequence shown here is derived from an EMBL/GenBank/DDBJ whole genome shotgun (WGS) entry which is preliminary data.</text>
</comment>
<keyword evidence="2 10" id="KW-0812">Transmembrane</keyword>
<dbReference type="Pfam" id="PF21114">
    <property type="entry name" value="DDR1-2_DS-like"/>
    <property type="match status" value="1"/>
</dbReference>
<dbReference type="InterPro" id="IPR048525">
    <property type="entry name" value="DDR1-2_DS-like"/>
</dbReference>
<accession>A0A922CU38</accession>
<keyword evidence="13" id="KW-1185">Reference proteome</keyword>
<dbReference type="PANTHER" id="PTHR24543:SF291">
    <property type="entry name" value="SMOKE ALARM, ISOFORM D"/>
    <property type="match status" value="1"/>
</dbReference>
<dbReference type="PANTHER" id="PTHR24543">
    <property type="entry name" value="MULTICOPPER OXIDASE-RELATED"/>
    <property type="match status" value="1"/>
</dbReference>
<evidence type="ECO:0000259" key="11">
    <source>
        <dbReference type="PROSITE" id="PS50022"/>
    </source>
</evidence>
<keyword evidence="6 10" id="KW-1133">Transmembrane helix</keyword>
<dbReference type="Proteomes" id="UP000791440">
    <property type="component" value="Unassembled WGS sequence"/>
</dbReference>
<evidence type="ECO:0000313" key="12">
    <source>
        <dbReference type="EMBL" id="KAG6457968.1"/>
    </source>
</evidence>
<dbReference type="GO" id="GO:0016020">
    <property type="term" value="C:membrane"/>
    <property type="evidence" value="ECO:0007669"/>
    <property type="project" value="UniProtKB-SubCell"/>
</dbReference>
<evidence type="ECO:0000313" key="13">
    <source>
        <dbReference type="Proteomes" id="UP000791440"/>
    </source>
</evidence>
<evidence type="ECO:0000256" key="5">
    <source>
        <dbReference type="ARBA" id="ARBA00022840"/>
    </source>
</evidence>
<evidence type="ECO:0000256" key="3">
    <source>
        <dbReference type="ARBA" id="ARBA00022729"/>
    </source>
</evidence>
<keyword evidence="7 10" id="KW-0472">Membrane</keyword>
<protein>
    <recommendedName>
        <fullName evidence="11">F5/8 type C domain-containing protein</fullName>
    </recommendedName>
</protein>
<dbReference type="InterPro" id="IPR000421">
    <property type="entry name" value="FA58C"/>
</dbReference>
<evidence type="ECO:0000256" key="10">
    <source>
        <dbReference type="SAM" id="Phobius"/>
    </source>
</evidence>
<keyword evidence="3" id="KW-0732">Signal</keyword>
<evidence type="ECO:0000256" key="4">
    <source>
        <dbReference type="ARBA" id="ARBA00022741"/>
    </source>
</evidence>
<feature type="transmembrane region" description="Helical" evidence="10">
    <location>
        <begin position="285"/>
        <end position="308"/>
    </location>
</feature>
<organism evidence="12 13">
    <name type="scientific">Manduca sexta</name>
    <name type="common">Tobacco hawkmoth</name>
    <name type="synonym">Tobacco hornworm</name>
    <dbReference type="NCBI Taxonomy" id="7130"/>
    <lineage>
        <taxon>Eukaryota</taxon>
        <taxon>Metazoa</taxon>
        <taxon>Ecdysozoa</taxon>
        <taxon>Arthropoda</taxon>
        <taxon>Hexapoda</taxon>
        <taxon>Insecta</taxon>
        <taxon>Pterygota</taxon>
        <taxon>Neoptera</taxon>
        <taxon>Endopterygota</taxon>
        <taxon>Lepidoptera</taxon>
        <taxon>Glossata</taxon>
        <taxon>Ditrysia</taxon>
        <taxon>Bombycoidea</taxon>
        <taxon>Sphingidae</taxon>
        <taxon>Sphinginae</taxon>
        <taxon>Sphingini</taxon>
        <taxon>Manduca</taxon>
    </lineage>
</organism>
<keyword evidence="8" id="KW-1015">Disulfide bond</keyword>
<evidence type="ECO:0000256" key="1">
    <source>
        <dbReference type="ARBA" id="ARBA00004479"/>
    </source>
</evidence>
<dbReference type="PROSITE" id="PS50022">
    <property type="entry name" value="FA58C_3"/>
    <property type="match status" value="1"/>
</dbReference>
<dbReference type="Pfam" id="PF00754">
    <property type="entry name" value="F5_F8_type_C"/>
    <property type="match status" value="1"/>
</dbReference>
<dbReference type="PROSITE" id="PS01286">
    <property type="entry name" value="FA58C_2"/>
    <property type="match status" value="1"/>
</dbReference>
<evidence type="ECO:0000256" key="9">
    <source>
        <dbReference type="ARBA" id="ARBA00023180"/>
    </source>
</evidence>
<evidence type="ECO:0000256" key="6">
    <source>
        <dbReference type="ARBA" id="ARBA00022989"/>
    </source>
</evidence>
<sequence length="484" mass="55436">MFNRIRTEIRGGAWCANGLISPENRQFLEIDLRDEYLITATESQGRFANSVGVEFVESYSVEYWRAALNRWVKYKDFNGSRLIPGNVNTYTPRKTTLEAPFVASKVRFFPYAAHPRTACMRVELYGCRWKQAIVSYSASKGGDMQAMTGGARFEDMSYDGVMRNARLVDGLGQITDSLLGPNDFELPDPSDTSEGERWQEDYVSYEPKQDKVSEHARVVRVDLQNRTAQHIMLKFRFQHEWILISEITFKSAPTVVNASVEFLEEYYRTDMPPSSRKKRNSSLRVSVGLACGALVGGGAFIAATAVLLTKRTRRRIPNVLKKPFCPSLRHGNSNSRNNRRAPRLALALANCPPIHMLRPAVVDEDYREPYNIWRETLGRRDKREVHDQNEYNEICEDTEFPRPYMMKRPDPHESFYAATDIIHHIAISHVSSEFRLSNMALNSVIDTLKGYNYMPTPEVIIAGNNWECNRQLTNSVQIQLLRAL</sequence>
<evidence type="ECO:0000256" key="7">
    <source>
        <dbReference type="ARBA" id="ARBA00023136"/>
    </source>
</evidence>
<reference evidence="12" key="1">
    <citation type="journal article" date="2016" name="Insect Biochem. Mol. Biol.">
        <title>Multifaceted biological insights from a draft genome sequence of the tobacco hornworm moth, Manduca sexta.</title>
        <authorList>
            <person name="Kanost M.R."/>
            <person name="Arrese E.L."/>
            <person name="Cao X."/>
            <person name="Chen Y.R."/>
            <person name="Chellapilla S."/>
            <person name="Goldsmith M.R."/>
            <person name="Grosse-Wilde E."/>
            <person name="Heckel D.G."/>
            <person name="Herndon N."/>
            <person name="Jiang H."/>
            <person name="Papanicolaou A."/>
            <person name="Qu J."/>
            <person name="Soulages J.L."/>
            <person name="Vogel H."/>
            <person name="Walters J."/>
            <person name="Waterhouse R.M."/>
            <person name="Ahn S.J."/>
            <person name="Almeida F.C."/>
            <person name="An C."/>
            <person name="Aqrawi P."/>
            <person name="Bretschneider A."/>
            <person name="Bryant W.B."/>
            <person name="Bucks S."/>
            <person name="Chao H."/>
            <person name="Chevignon G."/>
            <person name="Christen J.M."/>
            <person name="Clarke D.F."/>
            <person name="Dittmer N.T."/>
            <person name="Ferguson L.C.F."/>
            <person name="Garavelou S."/>
            <person name="Gordon K.H.J."/>
            <person name="Gunaratna R.T."/>
            <person name="Han Y."/>
            <person name="Hauser F."/>
            <person name="He Y."/>
            <person name="Heidel-Fischer H."/>
            <person name="Hirsh A."/>
            <person name="Hu Y."/>
            <person name="Jiang H."/>
            <person name="Kalra D."/>
            <person name="Klinner C."/>
            <person name="Konig C."/>
            <person name="Kovar C."/>
            <person name="Kroll A.R."/>
            <person name="Kuwar S.S."/>
            <person name="Lee S.L."/>
            <person name="Lehman R."/>
            <person name="Li K."/>
            <person name="Li Z."/>
            <person name="Liang H."/>
            <person name="Lovelace S."/>
            <person name="Lu Z."/>
            <person name="Mansfield J.H."/>
            <person name="McCulloch K.J."/>
            <person name="Mathew T."/>
            <person name="Morton B."/>
            <person name="Muzny D.M."/>
            <person name="Neunemann D."/>
            <person name="Ongeri F."/>
            <person name="Pauchet Y."/>
            <person name="Pu L.L."/>
            <person name="Pyrousis I."/>
            <person name="Rao X.J."/>
            <person name="Redding A."/>
            <person name="Roesel C."/>
            <person name="Sanchez-Gracia A."/>
            <person name="Schaack S."/>
            <person name="Shukla A."/>
            <person name="Tetreau G."/>
            <person name="Wang Y."/>
            <person name="Xiong G.H."/>
            <person name="Traut W."/>
            <person name="Walsh T.K."/>
            <person name="Worley K.C."/>
            <person name="Wu D."/>
            <person name="Wu W."/>
            <person name="Wu Y.Q."/>
            <person name="Zhang X."/>
            <person name="Zou Z."/>
            <person name="Zucker H."/>
            <person name="Briscoe A.D."/>
            <person name="Burmester T."/>
            <person name="Clem R.J."/>
            <person name="Feyereisen R."/>
            <person name="Grimmelikhuijzen C.J.P."/>
            <person name="Hamodrakas S.J."/>
            <person name="Hansson B.S."/>
            <person name="Huguet E."/>
            <person name="Jermiin L.S."/>
            <person name="Lan Q."/>
            <person name="Lehman H.K."/>
            <person name="Lorenzen M."/>
            <person name="Merzendorfer H."/>
            <person name="Michalopoulos I."/>
            <person name="Morton D.B."/>
            <person name="Muthukrishnan S."/>
            <person name="Oakeshott J.G."/>
            <person name="Palmer W."/>
            <person name="Park Y."/>
            <person name="Passarelli A.L."/>
            <person name="Rozas J."/>
            <person name="Schwartz L.M."/>
            <person name="Smith W."/>
            <person name="Southgate A."/>
            <person name="Vilcinskas A."/>
            <person name="Vogt R."/>
            <person name="Wang P."/>
            <person name="Werren J."/>
            <person name="Yu X.Q."/>
            <person name="Zhou J.J."/>
            <person name="Brown S.J."/>
            <person name="Scherer S.E."/>
            <person name="Richards S."/>
            <person name="Blissard G.W."/>
        </authorList>
    </citation>
    <scope>NUCLEOTIDE SEQUENCE</scope>
</reference>
<comment type="subcellular location">
    <subcellularLocation>
        <location evidence="1">Membrane</location>
        <topology evidence="1">Single-pass type I membrane protein</topology>
    </subcellularLocation>
</comment>
<keyword evidence="5" id="KW-0067">ATP-binding</keyword>
<feature type="domain" description="F5/8 type C" evidence="11">
    <location>
        <begin position="1"/>
        <end position="127"/>
    </location>
</feature>
<evidence type="ECO:0000256" key="2">
    <source>
        <dbReference type="ARBA" id="ARBA00022692"/>
    </source>
</evidence>
<keyword evidence="9" id="KW-0325">Glycoprotein</keyword>
<gene>
    <name evidence="12" type="ORF">O3G_MSEX010594</name>
</gene>
<dbReference type="AlphaFoldDB" id="A0A922CU38"/>
<dbReference type="EMBL" id="JH668564">
    <property type="protein sequence ID" value="KAG6457968.1"/>
    <property type="molecule type" value="Genomic_DNA"/>
</dbReference>
<keyword evidence="4" id="KW-0547">Nucleotide-binding</keyword>
<dbReference type="GO" id="GO:0005524">
    <property type="term" value="F:ATP binding"/>
    <property type="evidence" value="ECO:0007669"/>
    <property type="project" value="UniProtKB-KW"/>
</dbReference>
<proteinExistence type="predicted"/>
<evidence type="ECO:0000256" key="8">
    <source>
        <dbReference type="ARBA" id="ARBA00023157"/>
    </source>
</evidence>
<name>A0A922CU38_MANSE</name>
<reference evidence="12" key="2">
    <citation type="submission" date="2020-12" db="EMBL/GenBank/DDBJ databases">
        <authorList>
            <person name="Kanost M."/>
        </authorList>
    </citation>
    <scope>NUCLEOTIDE SEQUENCE</scope>
</reference>